<dbReference type="GO" id="GO:0008422">
    <property type="term" value="F:beta-glucosidase activity"/>
    <property type="evidence" value="ECO:0007669"/>
    <property type="project" value="UniProtKB-ARBA"/>
</dbReference>
<dbReference type="Pfam" id="PF00232">
    <property type="entry name" value="Glyco_hydro_1"/>
    <property type="match status" value="1"/>
</dbReference>
<dbReference type="GO" id="GO:0005975">
    <property type="term" value="P:carbohydrate metabolic process"/>
    <property type="evidence" value="ECO:0007669"/>
    <property type="project" value="InterPro"/>
</dbReference>
<evidence type="ECO:0000313" key="4">
    <source>
        <dbReference type="Proteomes" id="UP000652761"/>
    </source>
</evidence>
<keyword evidence="4" id="KW-1185">Reference proteome</keyword>
<dbReference type="PANTHER" id="PTHR10353:SF29">
    <property type="entry name" value="BETA-GLUCOSIDASE 11"/>
    <property type="match status" value="1"/>
</dbReference>
<organism evidence="3 4">
    <name type="scientific">Colocasia esculenta</name>
    <name type="common">Wild taro</name>
    <name type="synonym">Arum esculentum</name>
    <dbReference type="NCBI Taxonomy" id="4460"/>
    <lineage>
        <taxon>Eukaryota</taxon>
        <taxon>Viridiplantae</taxon>
        <taxon>Streptophyta</taxon>
        <taxon>Embryophyta</taxon>
        <taxon>Tracheophyta</taxon>
        <taxon>Spermatophyta</taxon>
        <taxon>Magnoliopsida</taxon>
        <taxon>Liliopsida</taxon>
        <taxon>Araceae</taxon>
        <taxon>Aroideae</taxon>
        <taxon>Colocasieae</taxon>
        <taxon>Colocasia</taxon>
    </lineage>
</organism>
<sequence>MYDRDDFTAYADVCFREFGDRVSHWTTLNEPNILAIGGYDVGFGPPFRCSIPYGSNCEGGDSTLEPYIVAHHCLLAHAAAASLYKAKYQAKQQGLIGLNVFVYHFLPLTSSQEDITATQRAHDFYTGWFVEPLVYGDYPRTMKERTGSKMPCFWDHQRKQMMDSYDFLGINHYATLWVSDEDGPSNATTYQRDFNGDLSVKMTVRSSVDSLEFPITPYGMQGALEYFKHAYRNPPLYIHENGYSTPHNSSLEDVSRVKYMEAYIGSLLDAVRNGSNARGYFTWSFLDVFELMDGHRSSYGLYHVDFAHKDLQRRPKLSAHWYSHFLCRNVKLLQHANTISINMGEQPNHASIS</sequence>
<dbReference type="PRINTS" id="PR00131">
    <property type="entry name" value="GLHYDRLASE1"/>
</dbReference>
<evidence type="ECO:0000256" key="1">
    <source>
        <dbReference type="ARBA" id="ARBA00010838"/>
    </source>
</evidence>
<dbReference type="OrthoDB" id="65569at2759"/>
<dbReference type="Proteomes" id="UP000652761">
    <property type="component" value="Unassembled WGS sequence"/>
</dbReference>
<comment type="similarity">
    <text evidence="1 2">Belongs to the glycosyl hydrolase 1 family.</text>
</comment>
<accession>A0A843X9I1</accession>
<dbReference type="SUPFAM" id="SSF51445">
    <property type="entry name" value="(Trans)glycosidases"/>
    <property type="match status" value="1"/>
</dbReference>
<evidence type="ECO:0000313" key="3">
    <source>
        <dbReference type="EMBL" id="MQM15928.1"/>
    </source>
</evidence>
<dbReference type="AlphaFoldDB" id="A0A843X9I1"/>
<protein>
    <submittedName>
        <fullName evidence="3">Uncharacterized protein</fullName>
    </submittedName>
</protein>
<reference evidence="3" key="1">
    <citation type="submission" date="2017-07" db="EMBL/GenBank/DDBJ databases">
        <title>Taro Niue Genome Assembly and Annotation.</title>
        <authorList>
            <person name="Atibalentja N."/>
            <person name="Keating K."/>
            <person name="Fields C.J."/>
        </authorList>
    </citation>
    <scope>NUCLEOTIDE SEQUENCE</scope>
    <source>
        <strain evidence="3">Niue_2</strain>
        <tissue evidence="3">Leaf</tissue>
    </source>
</reference>
<proteinExistence type="inferred from homology"/>
<dbReference type="PANTHER" id="PTHR10353">
    <property type="entry name" value="GLYCOSYL HYDROLASE"/>
    <property type="match status" value="1"/>
</dbReference>
<dbReference type="InterPro" id="IPR017853">
    <property type="entry name" value="GH"/>
</dbReference>
<dbReference type="InterPro" id="IPR001360">
    <property type="entry name" value="Glyco_hydro_1"/>
</dbReference>
<name>A0A843X9I1_COLES</name>
<gene>
    <name evidence="3" type="ORF">Taro_048884</name>
</gene>
<comment type="caution">
    <text evidence="3">The sequence shown here is derived from an EMBL/GenBank/DDBJ whole genome shotgun (WGS) entry which is preliminary data.</text>
</comment>
<evidence type="ECO:0000256" key="2">
    <source>
        <dbReference type="RuleBase" id="RU003690"/>
    </source>
</evidence>
<dbReference type="EMBL" id="NMUH01006751">
    <property type="protein sequence ID" value="MQM15928.1"/>
    <property type="molecule type" value="Genomic_DNA"/>
</dbReference>
<dbReference type="Gene3D" id="3.20.20.80">
    <property type="entry name" value="Glycosidases"/>
    <property type="match status" value="1"/>
</dbReference>